<keyword evidence="6 9" id="KW-0249">Electron transport</keyword>
<evidence type="ECO:0000256" key="6">
    <source>
        <dbReference type="ARBA" id="ARBA00022982"/>
    </source>
</evidence>
<keyword evidence="5" id="KW-0677">Repeat</keyword>
<comment type="similarity">
    <text evidence="2 9">Belongs to the complex I NDUFA8 subunit family.</text>
</comment>
<dbReference type="Proteomes" id="UP000267251">
    <property type="component" value="Unassembled WGS sequence"/>
</dbReference>
<accession>A0A4P9XZG3</accession>
<evidence type="ECO:0000313" key="11">
    <source>
        <dbReference type="EMBL" id="RKP11878.1"/>
    </source>
</evidence>
<keyword evidence="4 9" id="KW-0679">Respiratory chain</keyword>
<keyword evidence="8" id="KW-1015">Disulfide bond</keyword>
<name>A0A4P9XZG3_9FUNG</name>
<sequence>MSNTPNDPFLSEKDHIEPAPMPSDVPPVDELGATSAPLASAAYYLGPACQEYTEDYMLCRSQTGADPAKCLKEGRRVTRCAASVLSQLKENCGKQFEAHWKCLSNRNYQYEKCRTEERPLNSCVFDKMKIEKIIPQANPNEEPVHLKKNPIFS</sequence>
<dbReference type="GO" id="GO:0005743">
    <property type="term" value="C:mitochondrial inner membrane"/>
    <property type="evidence" value="ECO:0007669"/>
    <property type="project" value="UniProtKB-SubCell"/>
</dbReference>
<dbReference type="EMBL" id="KZ988602">
    <property type="protein sequence ID" value="RKP11878.1"/>
    <property type="molecule type" value="Genomic_DNA"/>
</dbReference>
<proteinExistence type="inferred from homology"/>
<keyword evidence="7 9" id="KW-0496">Mitochondrion</keyword>
<dbReference type="PIRSF" id="PIRSF017016">
    <property type="entry name" value="NDUA8"/>
    <property type="match status" value="1"/>
</dbReference>
<dbReference type="InterPro" id="IPR016680">
    <property type="entry name" value="NDUFA8"/>
</dbReference>
<evidence type="ECO:0000256" key="9">
    <source>
        <dbReference type="PIRNR" id="PIRNR017016"/>
    </source>
</evidence>
<protein>
    <recommendedName>
        <fullName evidence="9">NADH-ubiquinone oxidoreductase</fullName>
    </recommendedName>
</protein>
<evidence type="ECO:0000256" key="1">
    <source>
        <dbReference type="ARBA" id="ARBA00003195"/>
    </source>
</evidence>
<evidence type="ECO:0000256" key="4">
    <source>
        <dbReference type="ARBA" id="ARBA00022660"/>
    </source>
</evidence>
<comment type="subcellular location">
    <subcellularLocation>
        <location evidence="9">Mitochondrion inner membrane</location>
    </subcellularLocation>
</comment>
<evidence type="ECO:0000256" key="2">
    <source>
        <dbReference type="ARBA" id="ARBA00010705"/>
    </source>
</evidence>
<dbReference type="AlphaFoldDB" id="A0A4P9XZG3"/>
<evidence type="ECO:0000256" key="8">
    <source>
        <dbReference type="ARBA" id="ARBA00023157"/>
    </source>
</evidence>
<organism evidence="11 12">
    <name type="scientific">Piptocephalis cylindrospora</name>
    <dbReference type="NCBI Taxonomy" id="1907219"/>
    <lineage>
        <taxon>Eukaryota</taxon>
        <taxon>Fungi</taxon>
        <taxon>Fungi incertae sedis</taxon>
        <taxon>Zoopagomycota</taxon>
        <taxon>Zoopagomycotina</taxon>
        <taxon>Zoopagomycetes</taxon>
        <taxon>Zoopagales</taxon>
        <taxon>Piptocephalidaceae</taxon>
        <taxon>Piptocephalis</taxon>
    </lineage>
</organism>
<keyword evidence="12" id="KW-1185">Reference proteome</keyword>
<reference evidence="12" key="1">
    <citation type="journal article" date="2018" name="Nat. Microbiol.">
        <title>Leveraging single-cell genomics to expand the fungal tree of life.</title>
        <authorList>
            <person name="Ahrendt S.R."/>
            <person name="Quandt C.A."/>
            <person name="Ciobanu D."/>
            <person name="Clum A."/>
            <person name="Salamov A."/>
            <person name="Andreopoulos B."/>
            <person name="Cheng J.F."/>
            <person name="Woyke T."/>
            <person name="Pelin A."/>
            <person name="Henrissat B."/>
            <person name="Reynolds N.K."/>
            <person name="Benny G.L."/>
            <person name="Smith M.E."/>
            <person name="James T.Y."/>
            <person name="Grigoriev I.V."/>
        </authorList>
    </citation>
    <scope>NUCLEOTIDE SEQUENCE [LARGE SCALE GENOMIC DNA]</scope>
</reference>
<dbReference type="OrthoDB" id="276296at2759"/>
<evidence type="ECO:0000256" key="3">
    <source>
        <dbReference type="ARBA" id="ARBA00022448"/>
    </source>
</evidence>
<gene>
    <name evidence="11" type="ORF">BJ684DRAFT_12293</name>
</gene>
<evidence type="ECO:0000256" key="7">
    <source>
        <dbReference type="ARBA" id="ARBA00023128"/>
    </source>
</evidence>
<dbReference type="PANTHER" id="PTHR13344">
    <property type="entry name" value="NADH-UBIQUINONE OXIDOREDUCTASE"/>
    <property type="match status" value="1"/>
</dbReference>
<dbReference type="PROSITE" id="PS51808">
    <property type="entry name" value="CHCH"/>
    <property type="match status" value="1"/>
</dbReference>
<feature type="region of interest" description="Disordered" evidence="10">
    <location>
        <begin position="1"/>
        <end position="32"/>
    </location>
</feature>
<evidence type="ECO:0000256" key="5">
    <source>
        <dbReference type="ARBA" id="ARBA00022737"/>
    </source>
</evidence>
<keyword evidence="3 9" id="KW-0813">Transport</keyword>
<dbReference type="PANTHER" id="PTHR13344:SF0">
    <property type="entry name" value="NADH DEHYDROGENASE [UBIQUINONE] 1 ALPHA SUBCOMPLEX SUBUNIT 8"/>
    <property type="match status" value="1"/>
</dbReference>
<evidence type="ECO:0000313" key="12">
    <source>
        <dbReference type="Proteomes" id="UP000267251"/>
    </source>
</evidence>
<evidence type="ECO:0000256" key="10">
    <source>
        <dbReference type="SAM" id="MobiDB-lite"/>
    </source>
</evidence>
<keyword evidence="9" id="KW-0999">Mitochondrion inner membrane</keyword>
<dbReference type="GO" id="GO:0006120">
    <property type="term" value="P:mitochondrial electron transport, NADH to ubiquinone"/>
    <property type="evidence" value="ECO:0007669"/>
    <property type="project" value="InterPro"/>
</dbReference>
<comment type="function">
    <text evidence="1 9">Accessory subunit of the mitochondrial membrane respiratory chain NADH dehydrogenase (Complex I), that is believed not to be involved in catalysis. Complex I functions in the transfer of electrons from NADH to the respiratory chain. The immediate electron acceptor for the enzyme is believed to be ubiquinone.</text>
</comment>
<keyword evidence="9" id="KW-0472">Membrane</keyword>